<accession>A0A2U1MRP4</accession>
<dbReference type="OrthoDB" id="2095648at2759"/>
<reference evidence="2 3" key="1">
    <citation type="journal article" date="2018" name="Mol. Plant">
        <title>The genome of Artemisia annua provides insight into the evolution of Asteraceae family and artemisinin biosynthesis.</title>
        <authorList>
            <person name="Shen Q."/>
            <person name="Zhang L."/>
            <person name="Liao Z."/>
            <person name="Wang S."/>
            <person name="Yan T."/>
            <person name="Shi P."/>
            <person name="Liu M."/>
            <person name="Fu X."/>
            <person name="Pan Q."/>
            <person name="Wang Y."/>
            <person name="Lv Z."/>
            <person name="Lu X."/>
            <person name="Zhang F."/>
            <person name="Jiang W."/>
            <person name="Ma Y."/>
            <person name="Chen M."/>
            <person name="Hao X."/>
            <person name="Li L."/>
            <person name="Tang Y."/>
            <person name="Lv G."/>
            <person name="Zhou Y."/>
            <person name="Sun X."/>
            <person name="Brodelius P.E."/>
            <person name="Rose J.K.C."/>
            <person name="Tang K."/>
        </authorList>
    </citation>
    <scope>NUCLEOTIDE SEQUENCE [LARGE SCALE GENOMIC DNA]</scope>
    <source>
        <strain evidence="3">cv. Huhao1</strain>
        <tissue evidence="2">Leaf</tissue>
    </source>
</reference>
<proteinExistence type="predicted"/>
<sequence>MAYVDPSTCASFSHRSQIHAILIVFYAADLARRASHLTRLEIASCKHVNETWTEALKKFSSLEELSLHNTVISAEAIETVGRHSPLLKMLKVNQRAQHLDETIRNDLSIAIGKNLHELRHLELIGNSMTNIGLEAILDGCPHLELLDLRKCEYVDVNTDVGKRCLRQIKYLIPPNDSHHRFSYVYETDSDYDDFGVDYPDAPYEECYDDYEDLESFCRRTQPKSNHANEWTDYDLYMDYYNSGDFLRRGFFV</sequence>
<dbReference type="SUPFAM" id="SSF52047">
    <property type="entry name" value="RNI-like"/>
    <property type="match status" value="1"/>
</dbReference>
<comment type="caution">
    <text evidence="2">The sequence shown here is derived from an EMBL/GenBank/DDBJ whole genome shotgun (WGS) entry which is preliminary data.</text>
</comment>
<dbReference type="InterPro" id="IPR032675">
    <property type="entry name" value="LRR_dom_sf"/>
</dbReference>
<protein>
    <submittedName>
        <fullName evidence="2">RNI-like superfamily protein</fullName>
    </submittedName>
</protein>
<dbReference type="Pfam" id="PF24758">
    <property type="entry name" value="LRR_At5g56370"/>
    <property type="match status" value="1"/>
</dbReference>
<dbReference type="PANTHER" id="PTHR38926">
    <property type="entry name" value="F-BOX DOMAIN CONTAINING PROTEIN, EXPRESSED"/>
    <property type="match status" value="1"/>
</dbReference>
<dbReference type="AlphaFoldDB" id="A0A2U1MRP4"/>
<dbReference type="InterPro" id="IPR055411">
    <property type="entry name" value="LRR_FXL15/At3g58940/PEG3-like"/>
</dbReference>
<dbReference type="STRING" id="35608.A0A2U1MRP4"/>
<dbReference type="EMBL" id="PKPP01004532">
    <property type="protein sequence ID" value="PWA63902.1"/>
    <property type="molecule type" value="Genomic_DNA"/>
</dbReference>
<evidence type="ECO:0000313" key="3">
    <source>
        <dbReference type="Proteomes" id="UP000245207"/>
    </source>
</evidence>
<evidence type="ECO:0000313" key="2">
    <source>
        <dbReference type="EMBL" id="PWA63902.1"/>
    </source>
</evidence>
<organism evidence="2 3">
    <name type="scientific">Artemisia annua</name>
    <name type="common">Sweet wormwood</name>
    <dbReference type="NCBI Taxonomy" id="35608"/>
    <lineage>
        <taxon>Eukaryota</taxon>
        <taxon>Viridiplantae</taxon>
        <taxon>Streptophyta</taxon>
        <taxon>Embryophyta</taxon>
        <taxon>Tracheophyta</taxon>
        <taxon>Spermatophyta</taxon>
        <taxon>Magnoliopsida</taxon>
        <taxon>eudicotyledons</taxon>
        <taxon>Gunneridae</taxon>
        <taxon>Pentapetalae</taxon>
        <taxon>asterids</taxon>
        <taxon>campanulids</taxon>
        <taxon>Asterales</taxon>
        <taxon>Asteraceae</taxon>
        <taxon>Asteroideae</taxon>
        <taxon>Anthemideae</taxon>
        <taxon>Artemisiinae</taxon>
        <taxon>Artemisia</taxon>
    </lineage>
</organism>
<dbReference type="Gene3D" id="3.80.10.10">
    <property type="entry name" value="Ribonuclease Inhibitor"/>
    <property type="match status" value="1"/>
</dbReference>
<dbReference type="Proteomes" id="UP000245207">
    <property type="component" value="Unassembled WGS sequence"/>
</dbReference>
<dbReference type="PANTHER" id="PTHR38926:SF80">
    <property type="entry name" value="F-BOX DOMAIN, LEUCINE-RICH REPEAT DOMAIN SUPERFAMILY"/>
    <property type="match status" value="1"/>
</dbReference>
<feature type="domain" description="F-box/LRR-repeat protein 15/At3g58940/PEG3-like LRR" evidence="1">
    <location>
        <begin position="32"/>
        <end position="98"/>
    </location>
</feature>
<keyword evidence="3" id="KW-1185">Reference proteome</keyword>
<name>A0A2U1MRP4_ARTAN</name>
<evidence type="ECO:0000259" key="1">
    <source>
        <dbReference type="Pfam" id="PF24758"/>
    </source>
</evidence>
<gene>
    <name evidence="2" type="ORF">CTI12_AA349180</name>
</gene>